<dbReference type="SUPFAM" id="SSF48371">
    <property type="entry name" value="ARM repeat"/>
    <property type="match status" value="1"/>
</dbReference>
<dbReference type="InterPro" id="IPR024119">
    <property type="entry name" value="TF_DEAF-1"/>
</dbReference>
<dbReference type="GO" id="GO:0008270">
    <property type="term" value="F:zinc ion binding"/>
    <property type="evidence" value="ECO:0007669"/>
    <property type="project" value="UniProtKB-KW"/>
</dbReference>
<evidence type="ECO:0000313" key="7">
    <source>
        <dbReference type="Proteomes" id="UP000241769"/>
    </source>
</evidence>
<reference evidence="6 7" key="1">
    <citation type="journal article" date="2018" name="Genome Biol. Evol.">
        <title>Multiple Roots of Fruiting Body Formation in Amoebozoa.</title>
        <authorList>
            <person name="Hillmann F."/>
            <person name="Forbes G."/>
            <person name="Novohradska S."/>
            <person name="Ferling I."/>
            <person name="Riege K."/>
            <person name="Groth M."/>
            <person name="Westermann M."/>
            <person name="Marz M."/>
            <person name="Spaller T."/>
            <person name="Winckler T."/>
            <person name="Schaap P."/>
            <person name="Glockner G."/>
        </authorList>
    </citation>
    <scope>NUCLEOTIDE SEQUENCE [LARGE SCALE GENOMIC DNA]</scope>
    <source>
        <strain evidence="6 7">Jena</strain>
    </source>
</reference>
<evidence type="ECO:0000256" key="3">
    <source>
        <dbReference type="ARBA" id="ARBA00022833"/>
    </source>
</evidence>
<dbReference type="InterPro" id="IPR002893">
    <property type="entry name" value="Znf_MYND"/>
</dbReference>
<accession>A0A2P6N1P0</accession>
<evidence type="ECO:0000256" key="2">
    <source>
        <dbReference type="ARBA" id="ARBA00022771"/>
    </source>
</evidence>
<keyword evidence="1" id="KW-0479">Metal-binding</keyword>
<evidence type="ECO:0000259" key="5">
    <source>
        <dbReference type="PROSITE" id="PS50865"/>
    </source>
</evidence>
<dbReference type="Proteomes" id="UP000241769">
    <property type="component" value="Unassembled WGS sequence"/>
</dbReference>
<organism evidence="6 7">
    <name type="scientific">Planoprotostelium fungivorum</name>
    <dbReference type="NCBI Taxonomy" id="1890364"/>
    <lineage>
        <taxon>Eukaryota</taxon>
        <taxon>Amoebozoa</taxon>
        <taxon>Evosea</taxon>
        <taxon>Variosea</taxon>
        <taxon>Cavosteliida</taxon>
        <taxon>Cavosteliaceae</taxon>
        <taxon>Planoprotostelium</taxon>
    </lineage>
</organism>
<keyword evidence="3" id="KW-0862">Zinc</keyword>
<keyword evidence="7" id="KW-1185">Reference proteome</keyword>
<dbReference type="STRING" id="1890364.A0A2P6N1P0"/>
<dbReference type="GO" id="GO:0005634">
    <property type="term" value="C:nucleus"/>
    <property type="evidence" value="ECO:0007669"/>
    <property type="project" value="TreeGrafter"/>
</dbReference>
<dbReference type="Gene3D" id="6.10.140.2220">
    <property type="match status" value="1"/>
</dbReference>
<dbReference type="OrthoDB" id="265717at2759"/>
<keyword evidence="2 4" id="KW-0863">Zinc-finger</keyword>
<feature type="domain" description="MYND-type" evidence="5">
    <location>
        <begin position="521"/>
        <end position="558"/>
    </location>
</feature>
<dbReference type="GO" id="GO:0000981">
    <property type="term" value="F:DNA-binding transcription factor activity, RNA polymerase II-specific"/>
    <property type="evidence" value="ECO:0007669"/>
    <property type="project" value="TreeGrafter"/>
</dbReference>
<dbReference type="AlphaFoldDB" id="A0A2P6N1P0"/>
<protein>
    <submittedName>
        <fullName evidence="6">Zinc finger MYND domain-containing protein 10-like isoform 2</fullName>
    </submittedName>
</protein>
<dbReference type="Pfam" id="PF01753">
    <property type="entry name" value="zf-MYND"/>
    <property type="match status" value="1"/>
</dbReference>
<gene>
    <name evidence="6" type="ORF">PROFUN_14149</name>
</gene>
<name>A0A2P6N1P0_9EUKA</name>
<evidence type="ECO:0000256" key="4">
    <source>
        <dbReference type="PROSITE-ProRule" id="PRU00134"/>
    </source>
</evidence>
<comment type="caution">
    <text evidence="6">The sequence shown here is derived from an EMBL/GenBank/DDBJ whole genome shotgun (WGS) entry which is preliminary data.</text>
</comment>
<dbReference type="InterPro" id="IPR016024">
    <property type="entry name" value="ARM-type_fold"/>
</dbReference>
<sequence>MLEMRHADRRGPRINLQSKLKDLSYFWPLDWTERDDLNTLCGNLLTDMETKTDTRLVDEFHVVHVIVNVHLGTPICTKFIKTLLDTDYIDKMISRHLFDRKHIAWSGALSLSLISSAIIKCHSELLPDLSHHNLISKTTRVFKKLIQSDDVETSEVSINTACALGGVLSYLFDDTYSGYDMTRGKNGLTIMRNVGFFLNFDVKLMDSPSPPIALYGIRNYTILYPYATSGIEEESKELILSSGIYDHLMAMLRDKEETGLHCAILRLFATLNVFREKMFRDLPPIAVEMYRAQKKGMAEMCVIILCRMIERANVEQMREMVQMGCLTMLECLDEKIYHTAHNAVVSALPSLLKNGYKEEILKKRPIIQDEVESLFRSCIAQRENEEIAKMMKANLSMAKSSYLCMRGALQFFNHFQERNPITNGFVDLCVRLLSLLRGDFCVPNRMQFDTSSLESLVWQTLQNINQRHTKDMMQYMKILMHTRKSPESSYFVLEFSQRCSKHEEGVEEKEEMESFHLKFECGSCGTPNPTKKCSRCQSVGYCSRECQVKDWPNHKGQCTKIETFIPLKEE</sequence>
<dbReference type="PANTHER" id="PTHR10237:SF14">
    <property type="entry name" value="MYND-TYPE DOMAIN-CONTAINING PROTEIN"/>
    <property type="match status" value="1"/>
</dbReference>
<dbReference type="Gene3D" id="1.25.10.10">
    <property type="entry name" value="Leucine-rich Repeat Variant"/>
    <property type="match status" value="1"/>
</dbReference>
<dbReference type="InterPro" id="IPR011989">
    <property type="entry name" value="ARM-like"/>
</dbReference>
<dbReference type="EMBL" id="MDYQ01000253">
    <property type="protein sequence ID" value="PRP77830.1"/>
    <property type="molecule type" value="Genomic_DNA"/>
</dbReference>
<evidence type="ECO:0000313" key="6">
    <source>
        <dbReference type="EMBL" id="PRP77830.1"/>
    </source>
</evidence>
<evidence type="ECO:0000256" key="1">
    <source>
        <dbReference type="ARBA" id="ARBA00022723"/>
    </source>
</evidence>
<dbReference type="PROSITE" id="PS50865">
    <property type="entry name" value="ZF_MYND_2"/>
    <property type="match status" value="1"/>
</dbReference>
<dbReference type="SUPFAM" id="SSF144232">
    <property type="entry name" value="HIT/MYND zinc finger-like"/>
    <property type="match status" value="1"/>
</dbReference>
<dbReference type="PANTHER" id="PTHR10237">
    <property type="entry name" value="DEFORMED EPIDERMAL AUTOREGULATORY FACTOR 1 HOMOLOG SUPPRESSIN"/>
    <property type="match status" value="1"/>
</dbReference>
<dbReference type="InParanoid" id="A0A2P6N1P0"/>
<proteinExistence type="predicted"/>